<comment type="caution">
    <text evidence="2">The sequence shown here is derived from an EMBL/GenBank/DDBJ whole genome shotgun (WGS) entry which is preliminary data.</text>
</comment>
<dbReference type="EMBL" id="QAOL01000053">
    <property type="protein sequence ID" value="PTQ79284.1"/>
    <property type="molecule type" value="Genomic_DNA"/>
</dbReference>
<protein>
    <submittedName>
        <fullName evidence="2">DNA primase RepB-like protein</fullName>
    </submittedName>
</protein>
<accession>A0A2T5I623</accession>
<dbReference type="AlphaFoldDB" id="A0A2T5I623"/>
<sequence length="842" mass="94219">MVIPQLPYRLWNHELLFNCLIGVVMAENEIPVSPLKLKNHEFILAIFPETLPNAFPAVCTKSGDPETGGWAARKVTKEKEPQLINSYNNYLNCSSFFQSEENNFFNVRKEHFAAHHFFMLDDFGTKIPFERLGNFEPSWVLETSPKNYQIGIILTDPVTDSLEADRLLKALIDEGLCDPGSSGIARWARLPVGINGKTKYIDESGKPFLCRLIKWNPDKRYTPKELIDQFNLKPIESTHSSVSEKFSQPDRSSDILIPKSDENPVITTLKIRGLYKESLGSGKHDVTCPWVNEHTGALDTGAAYFAPSEEYPVGGFCCQHSHRDKYRIRQLLDFLDIQFNDSPQHKPLIRVIDGELDNVIDAAEKVLAENEMHYQSGGLIVSIAIDSTTGDPTICPTSVQALTRKLSASVTWQKYDGRSKKHISCDPPQRHIAILYNSQIFRHLPVLKGVVRQPYFRESDGELVTHPGYDSTSNLFGVFDPSKFDLPEPTIEAARSSLSMLEDLLMEFHFVSEADKSAALSAIFTAVVRSTLQYAPGFHVKAPVSGSGKTYLCELIGAFAGPGGNAKVSYPTTSEEATKTILSLLLTNPAVIEFDDMSTDWLPHGTIKRMLTAEQITDRILGVSKTATVSTRTLFLGSGNNVGPIRDLLRRVLTINVNPRCTTPATIAYKELPVDKVRKCREKYVSAVLMIISAWRKAGMPRSNIESIATFGGAWADYCRHPLIWLGHPDPATNLIKQLKQDPDSDLLKELMAEWNTVFSSRPITVRKVVEYTRNNGQNLLEAIRELPVLDRGEINPSKLGWFLKKNANRIIGNYEFQESSADGRKAWSLIFVSPTPSQTDK</sequence>
<dbReference type="Pfam" id="PF16793">
    <property type="entry name" value="RepB_primase"/>
    <property type="match status" value="1"/>
</dbReference>
<organism evidence="2 3">
    <name type="scientific">Nitrosomonas ureae</name>
    <dbReference type="NCBI Taxonomy" id="44577"/>
    <lineage>
        <taxon>Bacteria</taxon>
        <taxon>Pseudomonadati</taxon>
        <taxon>Pseudomonadota</taxon>
        <taxon>Betaproteobacteria</taxon>
        <taxon>Nitrosomonadales</taxon>
        <taxon>Nitrosomonadaceae</taxon>
        <taxon>Nitrosomonas</taxon>
    </lineage>
</organism>
<evidence type="ECO:0000259" key="1">
    <source>
        <dbReference type="Pfam" id="PF16793"/>
    </source>
</evidence>
<name>A0A2T5I623_9PROT</name>
<evidence type="ECO:0000313" key="2">
    <source>
        <dbReference type="EMBL" id="PTQ79284.1"/>
    </source>
</evidence>
<reference evidence="2 3" key="1">
    <citation type="submission" date="2018-04" db="EMBL/GenBank/DDBJ databases">
        <title>Active sludge and wastewater microbial communities from Klosterneuburg, Austria.</title>
        <authorList>
            <person name="Wagner M."/>
        </authorList>
    </citation>
    <scope>NUCLEOTIDE SEQUENCE [LARGE SCALE GENOMIC DNA]</scope>
    <source>
        <strain evidence="2 3">Nm4</strain>
    </source>
</reference>
<proteinExistence type="predicted"/>
<dbReference type="Proteomes" id="UP000244110">
    <property type="component" value="Unassembled WGS sequence"/>
</dbReference>
<evidence type="ECO:0000313" key="3">
    <source>
        <dbReference type="Proteomes" id="UP000244110"/>
    </source>
</evidence>
<dbReference type="InterPro" id="IPR039459">
    <property type="entry name" value="RepB-like_DNA_primase_dom"/>
</dbReference>
<gene>
    <name evidence="2" type="ORF">C8R28_105316</name>
</gene>
<feature type="domain" description="RepB-like DNA primase" evidence="1">
    <location>
        <begin position="112"/>
        <end position="229"/>
    </location>
</feature>
<dbReference type="Gene3D" id="3.30.70.1790">
    <property type="entry name" value="RepB DNA-primase, N-terminal domain"/>
    <property type="match status" value="1"/>
</dbReference>